<dbReference type="AlphaFoldDB" id="A0A978V6T7"/>
<keyword evidence="7 11" id="KW-0119">Carbohydrate metabolism</keyword>
<dbReference type="Gene3D" id="1.25.40.10">
    <property type="entry name" value="Tetratricopeptide repeat domain"/>
    <property type="match status" value="3"/>
</dbReference>
<dbReference type="InterPro" id="IPR013780">
    <property type="entry name" value="Glyco_hydro_b"/>
</dbReference>
<evidence type="ECO:0000256" key="11">
    <source>
        <dbReference type="RuleBase" id="RU361134"/>
    </source>
</evidence>
<dbReference type="Pfam" id="PF13041">
    <property type="entry name" value="PPR_2"/>
    <property type="match status" value="1"/>
</dbReference>
<feature type="repeat" description="PPR" evidence="9">
    <location>
        <begin position="670"/>
        <end position="704"/>
    </location>
</feature>
<evidence type="ECO:0000256" key="7">
    <source>
        <dbReference type="ARBA" id="ARBA00023277"/>
    </source>
</evidence>
<gene>
    <name evidence="15" type="ORF">FEM48_Zijuj06G0031600</name>
</gene>
<feature type="signal peptide" evidence="12">
    <location>
        <begin position="1"/>
        <end position="25"/>
    </location>
</feature>
<accession>A0A978V6T7</accession>
<evidence type="ECO:0000313" key="16">
    <source>
        <dbReference type="Proteomes" id="UP000813462"/>
    </source>
</evidence>
<keyword evidence="12" id="KW-0732">Signal</keyword>
<proteinExistence type="inferred from homology"/>
<dbReference type="InterPro" id="IPR012850">
    <property type="entry name" value="A-amylase_bs_C"/>
</dbReference>
<dbReference type="PRINTS" id="PR00110">
    <property type="entry name" value="ALPHAAMYLASE"/>
</dbReference>
<dbReference type="GO" id="GO:0005509">
    <property type="term" value="F:calcium ion binding"/>
    <property type="evidence" value="ECO:0007669"/>
    <property type="project" value="InterPro"/>
</dbReference>
<dbReference type="SUPFAM" id="SSF51011">
    <property type="entry name" value="Glycosyl hydrolase domain"/>
    <property type="match status" value="1"/>
</dbReference>
<evidence type="ECO:0000256" key="4">
    <source>
        <dbReference type="ARBA" id="ARBA00012595"/>
    </source>
</evidence>
<dbReference type="InterPro" id="IPR017853">
    <property type="entry name" value="GH"/>
</dbReference>
<feature type="domain" description="Alpha-amylase C-terminal beta-sheet" evidence="14">
    <location>
        <begin position="363"/>
        <end position="423"/>
    </location>
</feature>
<dbReference type="Gene3D" id="3.20.20.80">
    <property type="entry name" value="Glycosidases"/>
    <property type="match status" value="1"/>
</dbReference>
<dbReference type="InterPro" id="IPR011990">
    <property type="entry name" value="TPR-like_helical_dom_sf"/>
</dbReference>
<dbReference type="InterPro" id="IPR002885">
    <property type="entry name" value="PPR_rpt"/>
</dbReference>
<dbReference type="CDD" id="cd11314">
    <property type="entry name" value="AmyAc_arch_bac_plant_AmyA"/>
    <property type="match status" value="1"/>
</dbReference>
<name>A0A978V6T7_ZIZJJ</name>
<dbReference type="Gene3D" id="2.60.40.1180">
    <property type="entry name" value="Golgi alpha-mannosidase II"/>
    <property type="match status" value="1"/>
</dbReference>
<evidence type="ECO:0000256" key="8">
    <source>
        <dbReference type="ARBA" id="ARBA00023295"/>
    </source>
</evidence>
<feature type="chain" id="PRO_5037331849" description="Alpha-amylase" evidence="12">
    <location>
        <begin position="26"/>
        <end position="883"/>
    </location>
</feature>
<dbReference type="EC" id="3.2.1.1" evidence="4 11"/>
<dbReference type="GO" id="GO:0004556">
    <property type="term" value="F:alpha-amylase activity"/>
    <property type="evidence" value="ECO:0007669"/>
    <property type="project" value="UniProtKB-UniRule"/>
</dbReference>
<keyword evidence="8 11" id="KW-0326">Glycosidase</keyword>
<dbReference type="InterPro" id="IPR006047">
    <property type="entry name" value="GH13_cat_dom"/>
</dbReference>
<comment type="similarity">
    <text evidence="3 10">Belongs to the glycosyl hydrolase 13 family.</text>
</comment>
<dbReference type="SUPFAM" id="SSF51445">
    <property type="entry name" value="(Trans)glycosidases"/>
    <property type="match status" value="1"/>
</dbReference>
<dbReference type="SMART" id="SM00810">
    <property type="entry name" value="Alpha-amyl_C2"/>
    <property type="match status" value="1"/>
</dbReference>
<keyword evidence="6 11" id="KW-0378">Hydrolase</keyword>
<dbReference type="Pfam" id="PF07821">
    <property type="entry name" value="Alpha-amyl_C2"/>
    <property type="match status" value="1"/>
</dbReference>
<dbReference type="Pfam" id="PF00128">
    <property type="entry name" value="Alpha-amylase"/>
    <property type="match status" value="1"/>
</dbReference>
<keyword evidence="5" id="KW-0677">Repeat</keyword>
<organism evidence="15 16">
    <name type="scientific">Ziziphus jujuba var. spinosa</name>
    <dbReference type="NCBI Taxonomy" id="714518"/>
    <lineage>
        <taxon>Eukaryota</taxon>
        <taxon>Viridiplantae</taxon>
        <taxon>Streptophyta</taxon>
        <taxon>Embryophyta</taxon>
        <taxon>Tracheophyta</taxon>
        <taxon>Spermatophyta</taxon>
        <taxon>Magnoliopsida</taxon>
        <taxon>eudicotyledons</taxon>
        <taxon>Gunneridae</taxon>
        <taxon>Pentapetalae</taxon>
        <taxon>rosids</taxon>
        <taxon>fabids</taxon>
        <taxon>Rosales</taxon>
        <taxon>Rhamnaceae</taxon>
        <taxon>Paliureae</taxon>
        <taxon>Ziziphus</taxon>
    </lineage>
</organism>
<dbReference type="PROSITE" id="PS51375">
    <property type="entry name" value="PPR"/>
    <property type="match status" value="2"/>
</dbReference>
<evidence type="ECO:0000256" key="1">
    <source>
        <dbReference type="ARBA" id="ARBA00000548"/>
    </source>
</evidence>
<dbReference type="Pfam" id="PF01535">
    <property type="entry name" value="PPR"/>
    <property type="match status" value="2"/>
</dbReference>
<dbReference type="PANTHER" id="PTHR43447">
    <property type="entry name" value="ALPHA-AMYLASE"/>
    <property type="match status" value="1"/>
</dbReference>
<evidence type="ECO:0000256" key="12">
    <source>
        <dbReference type="SAM" id="SignalP"/>
    </source>
</evidence>
<dbReference type="Proteomes" id="UP000813462">
    <property type="component" value="Unassembled WGS sequence"/>
</dbReference>
<dbReference type="EMBL" id="JAEACU010000006">
    <property type="protein sequence ID" value="KAH7523622.1"/>
    <property type="molecule type" value="Genomic_DNA"/>
</dbReference>
<dbReference type="SMART" id="SM00642">
    <property type="entry name" value="Aamy"/>
    <property type="match status" value="1"/>
</dbReference>
<comment type="caution">
    <text evidence="15">The sequence shown here is derived from an EMBL/GenBank/DDBJ whole genome shotgun (WGS) entry which is preliminary data.</text>
</comment>
<sequence>MEFRTSLYFFCLCVSISLFPSFTSPTILFQGFNWDSHSKGGWYNSLKNSIPDIANAGITHVWLPPPSSSAFNATQGYIPERLYDLTSRYGNQDELKSLIGALKQKGIKAVADIVINHRAVENGTCNFEGGTPDSRLDWGPSFICKNEPICSDGKGNPDSGQDFPYAIDIDQLNPQVQKELSEWMNWLKTEIGFEGWRFDFVRGYASSVTKVYMEQTSPSFAVGENWPDFPKGSDGKVGTDLDAHRREIANWIEAAGGGVTAFDFTTKGILNAAVEGQLWRLKDSNGKPSGLIGIKPDSAVTFIDNHDTGPQQVFPGPFPPDNVSLGYAYILTHPGIPSIYYDHLFEWGEKKKEELVNLSAIRTRNGINATSSVNILAAEADLYMAGIDDKIIVKIGPKDDLGNLLPPNYQLAYSGINYAVWEKNGSASNTLSTNNTRKTILSIQTMNLACSVGLSTKPNLSYFHSLFKYYAESKSSRQALLLFRALLGSNVKPNDVTFAWILKALTSSSSSLPLNSDKSRIEANQIHTFLIKSGVRHFVYVSTAFLDFHTKLGCLQVAHRLFDDMLERDVVSWNALICGFSRNGYDVDALKLFVQMCREGFNPQETTLVSLVPSCGRHELIFQGKSVHGFAIKAGLYLYSEVKNVLTSMYGKYADLDAAKCLFEEIDDKGVISWNTMIGAYGQNGFFDEAMLVFKQMMVESVKANPVTLVSLLSANANPETTHCHAIKLGIIDDISVIASLVCEYSRCGNSVSAELLYKSLPQKNLVPLTAILSCHAEKGNMDTVMRIFAEMQQLDMKMDAVAMVSILRGIRDPAHFGIALAFHGYGFKSGLSIDNLVTNGLISMYSSGGDGCSGISVIEVTSMEGMNKDLSSNGSLEFGYKY</sequence>
<feature type="domain" description="Glycosyl hydrolase family 13 catalytic" evidence="13">
    <location>
        <begin position="26"/>
        <end position="362"/>
    </location>
</feature>
<reference evidence="15" key="1">
    <citation type="journal article" date="2021" name="Front. Plant Sci.">
        <title>Chromosome-Scale Genome Assembly for Chinese Sour Jujube and Insights Into Its Genome Evolution and Domestication Signature.</title>
        <authorList>
            <person name="Shen L.-Y."/>
            <person name="Luo H."/>
            <person name="Wang X.-L."/>
            <person name="Wang X.-M."/>
            <person name="Qiu X.-J."/>
            <person name="Liu H."/>
            <person name="Zhou S.-S."/>
            <person name="Jia K.-H."/>
            <person name="Nie S."/>
            <person name="Bao Y.-T."/>
            <person name="Zhang R.-G."/>
            <person name="Yun Q.-Z."/>
            <person name="Chai Y.-H."/>
            <person name="Lu J.-Y."/>
            <person name="Li Y."/>
            <person name="Zhao S.-W."/>
            <person name="Mao J.-F."/>
            <person name="Jia S.-G."/>
            <person name="Mao Y.-M."/>
        </authorList>
    </citation>
    <scope>NUCLEOTIDE SEQUENCE</scope>
    <source>
        <strain evidence="15">AT0</strain>
        <tissue evidence="15">Leaf</tissue>
    </source>
</reference>
<dbReference type="InterPro" id="IPR006046">
    <property type="entry name" value="Alpha_amylase"/>
</dbReference>
<evidence type="ECO:0000256" key="5">
    <source>
        <dbReference type="ARBA" id="ARBA00022737"/>
    </source>
</evidence>
<evidence type="ECO:0000256" key="3">
    <source>
        <dbReference type="ARBA" id="ARBA00008061"/>
    </source>
</evidence>
<evidence type="ECO:0000256" key="10">
    <source>
        <dbReference type="RuleBase" id="RU003615"/>
    </source>
</evidence>
<dbReference type="FunFam" id="1.25.40.10:FF:000381">
    <property type="entry name" value="Pentatricopeptide repeat-containing protein"/>
    <property type="match status" value="1"/>
</dbReference>
<dbReference type="FunFam" id="1.25.40.10:FF:001228">
    <property type="entry name" value="Pentatricopeptide repeat-containing protein At4g20770"/>
    <property type="match status" value="1"/>
</dbReference>
<dbReference type="GO" id="GO:0009451">
    <property type="term" value="P:RNA modification"/>
    <property type="evidence" value="ECO:0007669"/>
    <property type="project" value="UniProtKB-ARBA"/>
</dbReference>
<evidence type="ECO:0000259" key="13">
    <source>
        <dbReference type="SMART" id="SM00642"/>
    </source>
</evidence>
<feature type="repeat" description="PPR" evidence="9">
    <location>
        <begin position="569"/>
        <end position="603"/>
    </location>
</feature>
<protein>
    <recommendedName>
        <fullName evidence="4 11">Alpha-amylase</fullName>
        <ecNumber evidence="4 11">3.2.1.1</ecNumber>
    </recommendedName>
</protein>
<comment type="catalytic activity">
    <reaction evidence="1 11">
        <text>Endohydrolysis of (1-&gt;4)-alpha-D-glucosidic linkages in polysaccharides containing three or more (1-&gt;4)-alpha-linked D-glucose units.</text>
        <dbReference type="EC" id="3.2.1.1"/>
    </reaction>
</comment>
<dbReference type="NCBIfam" id="TIGR00756">
    <property type="entry name" value="PPR"/>
    <property type="match status" value="3"/>
</dbReference>
<dbReference type="GO" id="GO:0005975">
    <property type="term" value="P:carbohydrate metabolic process"/>
    <property type="evidence" value="ECO:0007669"/>
    <property type="project" value="InterPro"/>
</dbReference>
<comment type="cofactor">
    <cofactor evidence="2">
        <name>Ca(2+)</name>
        <dbReference type="ChEBI" id="CHEBI:29108"/>
    </cofactor>
</comment>
<evidence type="ECO:0000256" key="2">
    <source>
        <dbReference type="ARBA" id="ARBA00001913"/>
    </source>
</evidence>
<evidence type="ECO:0000259" key="14">
    <source>
        <dbReference type="SMART" id="SM00810"/>
    </source>
</evidence>
<evidence type="ECO:0000256" key="6">
    <source>
        <dbReference type="ARBA" id="ARBA00022801"/>
    </source>
</evidence>
<evidence type="ECO:0000256" key="9">
    <source>
        <dbReference type="PROSITE-ProRule" id="PRU00708"/>
    </source>
</evidence>
<evidence type="ECO:0000313" key="15">
    <source>
        <dbReference type="EMBL" id="KAH7523622.1"/>
    </source>
</evidence>